<dbReference type="EMBL" id="JAOVQO010000005">
    <property type="protein sequence ID" value="MCU9847628.1"/>
    <property type="molecule type" value="Genomic_DNA"/>
</dbReference>
<dbReference type="SUPFAM" id="SSF53300">
    <property type="entry name" value="vWA-like"/>
    <property type="match status" value="1"/>
</dbReference>
<evidence type="ECO:0000313" key="3">
    <source>
        <dbReference type="Proteomes" id="UP001209535"/>
    </source>
</evidence>
<evidence type="ECO:0000256" key="1">
    <source>
        <dbReference type="SAM" id="SignalP"/>
    </source>
</evidence>
<dbReference type="Pfam" id="PF06707">
    <property type="entry name" value="DUF1194"/>
    <property type="match status" value="1"/>
</dbReference>
<keyword evidence="1" id="KW-0732">Signal</keyword>
<dbReference type="InterPro" id="IPR010607">
    <property type="entry name" value="DUF1194"/>
</dbReference>
<dbReference type="Gene3D" id="3.40.50.410">
    <property type="entry name" value="von Willebrand factor, type A domain"/>
    <property type="match status" value="1"/>
</dbReference>
<comment type="caution">
    <text evidence="2">The sequence shown here is derived from an EMBL/GenBank/DDBJ whole genome shotgun (WGS) entry which is preliminary data.</text>
</comment>
<feature type="signal peptide" evidence="1">
    <location>
        <begin position="1"/>
        <end position="19"/>
    </location>
</feature>
<evidence type="ECO:0000313" key="2">
    <source>
        <dbReference type="EMBL" id="MCU9847628.1"/>
    </source>
</evidence>
<reference evidence="2 3" key="1">
    <citation type="submission" date="2022-10" db="EMBL/GenBank/DDBJ databases">
        <title>Defluviimonas sp. nov., isolated from ocean surface sediments.</title>
        <authorList>
            <person name="He W."/>
            <person name="Wang L."/>
            <person name="Zhang D.-F."/>
        </authorList>
    </citation>
    <scope>NUCLEOTIDE SEQUENCE [LARGE SCALE GENOMIC DNA]</scope>
    <source>
        <strain evidence="2 3">WL0024</strain>
    </source>
</reference>
<accession>A0ABT2X130</accession>
<dbReference type="InterPro" id="IPR036465">
    <property type="entry name" value="vWFA_dom_sf"/>
</dbReference>
<dbReference type="Proteomes" id="UP001209535">
    <property type="component" value="Unassembled WGS sequence"/>
</dbReference>
<protein>
    <submittedName>
        <fullName evidence="2">DUF1194 domain-containing protein</fullName>
    </submittedName>
</protein>
<name>A0ABT2X130_9RHOB</name>
<gene>
    <name evidence="2" type="ORF">OEZ60_06375</name>
</gene>
<proteinExistence type="predicted"/>
<keyword evidence="3" id="KW-1185">Reference proteome</keyword>
<organism evidence="2 3">
    <name type="scientific">Albidovulum salinarum</name>
    <dbReference type="NCBI Taxonomy" id="2984153"/>
    <lineage>
        <taxon>Bacteria</taxon>
        <taxon>Pseudomonadati</taxon>
        <taxon>Pseudomonadota</taxon>
        <taxon>Alphaproteobacteria</taxon>
        <taxon>Rhodobacterales</taxon>
        <taxon>Paracoccaceae</taxon>
        <taxon>Albidovulum</taxon>
    </lineage>
</organism>
<sequence>MVSLRLASALIALAAPAEAGCRLALVLALDVSASVDTIEDGLQRQGLARVLRLPEIEAAFLAIPDRPVALTAFEWSGRYQQDMLLDWRLIETPEDLAAAATAIGTSKRGRNDMPTALGYALGFASGLFREGPECDSRKIDVSGDGRNNEGFPPDSAYDAFPFERITVNGLAIGSSDREMANYYRRDLIRGPGAFVIEAKNFADFERAMRLKLLRELEGPVIGMAGPAAP</sequence>
<feature type="chain" id="PRO_5046310921" evidence="1">
    <location>
        <begin position="20"/>
        <end position="229"/>
    </location>
</feature>